<sequence length="145" mass="15973">MNKLMHNIAVAVLMVFAIALSSLVHAYSGSVSGFISGGLNSDSMQITTQHDNVADHSIHHAIHQSTHYSNSNDHSASNHHADMKPSQDCHECPPLHCQLMASAVLPTAQFLPEMAIIFHNLTHDSLYQAQDLSGYWQRILRPPIV</sequence>
<dbReference type="EMBL" id="FMYK01000001">
    <property type="protein sequence ID" value="SDB87177.1"/>
    <property type="molecule type" value="Genomic_DNA"/>
</dbReference>
<feature type="region of interest" description="Disordered" evidence="1">
    <location>
        <begin position="66"/>
        <end position="87"/>
    </location>
</feature>
<feature type="signal peptide" evidence="2">
    <location>
        <begin position="1"/>
        <end position="26"/>
    </location>
</feature>
<keyword evidence="4" id="KW-1185">Reference proteome</keyword>
<feature type="chain" id="PRO_5017229921" description="DUF2946 domain-containing protein" evidence="2">
    <location>
        <begin position="27"/>
        <end position="145"/>
    </location>
</feature>
<evidence type="ECO:0000256" key="2">
    <source>
        <dbReference type="SAM" id="SignalP"/>
    </source>
</evidence>
<protein>
    <recommendedName>
        <fullName evidence="5">DUF2946 domain-containing protein</fullName>
    </recommendedName>
</protein>
<evidence type="ECO:0000313" key="4">
    <source>
        <dbReference type="Proteomes" id="UP000242317"/>
    </source>
</evidence>
<gene>
    <name evidence="3" type="ORF">SAMN05421749_101578</name>
</gene>
<dbReference type="AlphaFoldDB" id="A0A1G6GYP7"/>
<accession>A0A1G6GYP7</accession>
<keyword evidence="2" id="KW-0732">Signal</keyword>
<reference evidence="4" key="1">
    <citation type="submission" date="2016-09" db="EMBL/GenBank/DDBJ databases">
        <authorList>
            <person name="Varghese N."/>
            <person name="Submissions S."/>
        </authorList>
    </citation>
    <scope>NUCLEOTIDE SEQUENCE [LARGE SCALE GENOMIC DNA]</scope>
    <source>
        <strain evidence="4">ANC 3699</strain>
    </source>
</reference>
<evidence type="ECO:0000313" key="3">
    <source>
        <dbReference type="EMBL" id="SDB87177.1"/>
    </source>
</evidence>
<dbReference type="Proteomes" id="UP000242317">
    <property type="component" value="Unassembled WGS sequence"/>
</dbReference>
<organism evidence="3 4">
    <name type="scientific">Acinetobacter marinus</name>
    <dbReference type="NCBI Taxonomy" id="281375"/>
    <lineage>
        <taxon>Bacteria</taxon>
        <taxon>Pseudomonadati</taxon>
        <taxon>Pseudomonadota</taxon>
        <taxon>Gammaproteobacteria</taxon>
        <taxon>Moraxellales</taxon>
        <taxon>Moraxellaceae</taxon>
        <taxon>Acinetobacter</taxon>
    </lineage>
</organism>
<name>A0A1G6GYP7_9GAMM</name>
<proteinExistence type="predicted"/>
<evidence type="ECO:0000256" key="1">
    <source>
        <dbReference type="SAM" id="MobiDB-lite"/>
    </source>
</evidence>
<evidence type="ECO:0008006" key="5">
    <source>
        <dbReference type="Google" id="ProtNLM"/>
    </source>
</evidence>